<dbReference type="InterPro" id="IPR051159">
    <property type="entry name" value="Hexapeptide_acetyltransf"/>
</dbReference>
<dbReference type="Gene3D" id="2.160.10.10">
    <property type="entry name" value="Hexapeptide repeat proteins"/>
    <property type="match status" value="1"/>
</dbReference>
<dbReference type="InterPro" id="IPR011004">
    <property type="entry name" value="Trimer_LpxA-like_sf"/>
</dbReference>
<evidence type="ECO:0000313" key="1">
    <source>
        <dbReference type="EMBL" id="XBL13967.1"/>
    </source>
</evidence>
<dbReference type="InterPro" id="IPR001451">
    <property type="entry name" value="Hexapep"/>
</dbReference>
<dbReference type="KEGG" id="mlil:QLS71_016805"/>
<dbReference type="Pfam" id="PF00132">
    <property type="entry name" value="Hexapep"/>
    <property type="match status" value="1"/>
</dbReference>
<evidence type="ECO:0000313" key="2">
    <source>
        <dbReference type="Proteomes" id="UP001224325"/>
    </source>
</evidence>
<proteinExistence type="predicted"/>
<dbReference type="SUPFAM" id="SSF51161">
    <property type="entry name" value="Trimeric LpxA-like enzymes"/>
    <property type="match status" value="1"/>
</dbReference>
<organism evidence="1 2">
    <name type="scientific">Mariniflexile litorale</name>
    <dbReference type="NCBI Taxonomy" id="3045158"/>
    <lineage>
        <taxon>Bacteria</taxon>
        <taxon>Pseudomonadati</taxon>
        <taxon>Bacteroidota</taxon>
        <taxon>Flavobacteriia</taxon>
        <taxon>Flavobacteriales</taxon>
        <taxon>Flavobacteriaceae</taxon>
        <taxon>Mariniflexile</taxon>
    </lineage>
</organism>
<sequence>MLNKINSSIVFLTRNPVSAPKRLLNKIICKLRSWYYSRLIDEGNGRIIITQPFLKFKISKGKSAHLHIIGDFRVIPHIHGDSISVIQMANNSTLIIKGDFVIGSGVKFMLATNSLLSIGGKKNESDSGITADSLIMVYKKISIGYDFLCAWNVFISDSDWHSIEGQYHQSNIEIGDHTWVANNSSILKGSIIGANCIIASYTKIVKKQFPNNCMIAGAPAKVVKTEIAWSRDMKPEQHKN</sequence>
<protein>
    <recommendedName>
        <fullName evidence="3">Acyltransferase</fullName>
    </recommendedName>
</protein>
<dbReference type="PANTHER" id="PTHR23416">
    <property type="entry name" value="SIALIC ACID SYNTHASE-RELATED"/>
    <property type="match status" value="1"/>
</dbReference>
<reference evidence="1" key="1">
    <citation type="submission" date="2024-04" db="EMBL/GenBank/DDBJ databases">
        <title>Mariniflexile litorale, isolated from the shallow sediments of the Sea of Japan.</title>
        <authorList>
            <person name="Romanenko L."/>
            <person name="Isaeva M."/>
        </authorList>
    </citation>
    <scope>NUCLEOTIDE SEQUENCE [LARGE SCALE GENOMIC DNA]</scope>
    <source>
        <strain evidence="1">KMM 9835</strain>
    </source>
</reference>
<accession>A0AAU7EEU9</accession>
<dbReference type="AlphaFoldDB" id="A0AAU7EEU9"/>
<gene>
    <name evidence="1" type="ORF">QLS71_016805</name>
</gene>
<name>A0AAU7EEU9_9FLAO</name>
<dbReference type="RefSeq" id="WP_308991943.1">
    <property type="nucleotide sequence ID" value="NZ_CP155618.1"/>
</dbReference>
<dbReference type="Proteomes" id="UP001224325">
    <property type="component" value="Chromosome"/>
</dbReference>
<dbReference type="EMBL" id="CP155618">
    <property type="protein sequence ID" value="XBL13967.1"/>
    <property type="molecule type" value="Genomic_DNA"/>
</dbReference>
<evidence type="ECO:0008006" key="3">
    <source>
        <dbReference type="Google" id="ProtNLM"/>
    </source>
</evidence>
<keyword evidence="2" id="KW-1185">Reference proteome</keyword>